<keyword evidence="2" id="KW-1185">Reference proteome</keyword>
<protein>
    <submittedName>
        <fullName evidence="1">DUF4336 domain-containing protein</fullName>
    </submittedName>
</protein>
<dbReference type="EMBL" id="SDPT01000001">
    <property type="protein sequence ID" value="RXZ34495.1"/>
    <property type="molecule type" value="Genomic_DNA"/>
</dbReference>
<dbReference type="OrthoDB" id="450111at2"/>
<gene>
    <name evidence="1" type="ORF">EO081_02065</name>
</gene>
<dbReference type="Proteomes" id="UP000292347">
    <property type="component" value="Unassembled WGS sequence"/>
</dbReference>
<dbReference type="Pfam" id="PF14234">
    <property type="entry name" value="DUF4336"/>
    <property type="match status" value="1"/>
</dbReference>
<name>A0A4Q2IVB1_9SPHN</name>
<sequence length="298" mass="32622">MNAERTTHAAADASGAAAARRSGRAWKIGAGIAVSAAAVGLAYRHLSAHEHRDREVAYPPLDTPKPLADDIWIVDGAPIAPMGITLPVRMTVVRLENGDLWLHSPIRYTPALAKALEAIGPIRHLVAPNIAHWTFLKPWQEAYPDATTWGVPGLRDRRQVRNSGLRIDRDLQDAAEELWSAELEQGIVPGAAGFREAYFFHKASRTLLLVDLVENLQPEKLPPVTRMAMAAAGATDGTTARYLRVLIRWNGDEAAAKIRGLIDRDPERVVVAHGAIFAGRGAEHLRHAFAWLLADRAR</sequence>
<dbReference type="PANTHER" id="PTHR33835:SF1">
    <property type="entry name" value="METALLO-BETA-LACTAMASE DOMAIN-CONTAINING PROTEIN"/>
    <property type="match status" value="1"/>
</dbReference>
<reference evidence="1 2" key="1">
    <citation type="submission" date="2019-01" db="EMBL/GenBank/DDBJ databases">
        <title>Sphingomonas mucosissima sp. nov. and Sphingomonas desiccabilis sp. nov., from biological soil crusts in the Colorado Plateau, USA.</title>
        <authorList>
            <person name="Zhu D."/>
        </authorList>
    </citation>
    <scope>NUCLEOTIDE SEQUENCE [LARGE SCALE GENOMIC DNA]</scope>
    <source>
        <strain evidence="1 2">CP1D</strain>
    </source>
</reference>
<dbReference type="AlphaFoldDB" id="A0A4Q2IVB1"/>
<dbReference type="RefSeq" id="WP_129340287.1">
    <property type="nucleotide sequence ID" value="NZ_JACIDD010000001.1"/>
</dbReference>
<dbReference type="InterPro" id="IPR025638">
    <property type="entry name" value="DUF4336"/>
</dbReference>
<accession>A0A4Q2IVB1</accession>
<organism evidence="1 2">
    <name type="scientific">Sphingomonas desiccabilis</name>
    <dbReference type="NCBI Taxonomy" id="429134"/>
    <lineage>
        <taxon>Bacteria</taxon>
        <taxon>Pseudomonadati</taxon>
        <taxon>Pseudomonadota</taxon>
        <taxon>Alphaproteobacteria</taxon>
        <taxon>Sphingomonadales</taxon>
        <taxon>Sphingomonadaceae</taxon>
        <taxon>Sphingomonas</taxon>
    </lineage>
</organism>
<dbReference type="InterPro" id="IPR036866">
    <property type="entry name" value="RibonucZ/Hydroxyglut_hydro"/>
</dbReference>
<dbReference type="SUPFAM" id="SSF56281">
    <property type="entry name" value="Metallo-hydrolase/oxidoreductase"/>
    <property type="match status" value="1"/>
</dbReference>
<evidence type="ECO:0000313" key="1">
    <source>
        <dbReference type="EMBL" id="RXZ34495.1"/>
    </source>
</evidence>
<evidence type="ECO:0000313" key="2">
    <source>
        <dbReference type="Proteomes" id="UP000292347"/>
    </source>
</evidence>
<comment type="caution">
    <text evidence="1">The sequence shown here is derived from an EMBL/GenBank/DDBJ whole genome shotgun (WGS) entry which is preliminary data.</text>
</comment>
<proteinExistence type="predicted"/>
<dbReference type="PANTHER" id="PTHR33835">
    <property type="entry name" value="YALI0C07656P"/>
    <property type="match status" value="1"/>
</dbReference>